<accession>A0A1B6F4I5</accession>
<evidence type="ECO:0000256" key="8">
    <source>
        <dbReference type="SAM" id="MobiDB-lite"/>
    </source>
</evidence>
<dbReference type="InterPro" id="IPR000504">
    <property type="entry name" value="RRM_dom"/>
</dbReference>
<dbReference type="Pfam" id="PF00076">
    <property type="entry name" value="RRM_1"/>
    <property type="match status" value="1"/>
</dbReference>
<evidence type="ECO:0000313" key="12">
    <source>
        <dbReference type="EMBL" id="JAS45001.1"/>
    </source>
</evidence>
<keyword evidence="6" id="KW-0539">Nucleus</keyword>
<feature type="domain" description="RRM" evidence="9">
    <location>
        <begin position="135"/>
        <end position="220"/>
    </location>
</feature>
<organism evidence="12">
    <name type="scientific">Cuerna arida</name>
    <dbReference type="NCBI Taxonomy" id="1464854"/>
    <lineage>
        <taxon>Eukaryota</taxon>
        <taxon>Metazoa</taxon>
        <taxon>Ecdysozoa</taxon>
        <taxon>Arthropoda</taxon>
        <taxon>Hexapoda</taxon>
        <taxon>Insecta</taxon>
        <taxon>Pterygota</taxon>
        <taxon>Neoptera</taxon>
        <taxon>Paraneoptera</taxon>
        <taxon>Hemiptera</taxon>
        <taxon>Auchenorrhyncha</taxon>
        <taxon>Membracoidea</taxon>
        <taxon>Cicadellidae</taxon>
        <taxon>Cicadellinae</taxon>
        <taxon>Proconiini</taxon>
        <taxon>Cuerna</taxon>
    </lineage>
</organism>
<dbReference type="PROSITE" id="PS51939">
    <property type="entry name" value="XRRM"/>
    <property type="match status" value="1"/>
</dbReference>
<gene>
    <name evidence="12" type="ORF">g.16866</name>
</gene>
<feature type="compositionally biased region" description="Basic and acidic residues" evidence="8">
    <location>
        <begin position="283"/>
        <end position="317"/>
    </location>
</feature>
<evidence type="ECO:0000256" key="1">
    <source>
        <dbReference type="ARBA" id="ARBA00004123"/>
    </source>
</evidence>
<evidence type="ECO:0000256" key="3">
    <source>
        <dbReference type="ARBA" id="ARBA00022884"/>
    </source>
</evidence>
<feature type="region of interest" description="Disordered" evidence="8">
    <location>
        <begin position="217"/>
        <end position="474"/>
    </location>
</feature>
<dbReference type="PROSITE" id="PS50961">
    <property type="entry name" value="HTH_LA"/>
    <property type="match status" value="1"/>
</dbReference>
<dbReference type="GO" id="GO:0006396">
    <property type="term" value="P:RNA processing"/>
    <property type="evidence" value="ECO:0007669"/>
    <property type="project" value="InterPro"/>
</dbReference>
<keyword evidence="5" id="KW-0804">Transcription</keyword>
<feature type="compositionally biased region" description="Basic and acidic residues" evidence="8">
    <location>
        <begin position="410"/>
        <end position="426"/>
    </location>
</feature>
<proteinExistence type="inferred from homology"/>
<evidence type="ECO:0000256" key="2">
    <source>
        <dbReference type="ARBA" id="ARBA00008680"/>
    </source>
</evidence>
<dbReference type="InterPro" id="IPR036390">
    <property type="entry name" value="WH_DNA-bd_sf"/>
</dbReference>
<keyword evidence="4" id="KW-0805">Transcription regulation</keyword>
<feature type="compositionally biased region" description="Basic and acidic residues" evidence="8">
    <location>
        <begin position="331"/>
        <end position="357"/>
    </location>
</feature>
<dbReference type="AlphaFoldDB" id="A0A1B6F4I5"/>
<sequence length="667" mass="77143">MKMGEETDIAEPMPSDDVVAAENVTANVPPSNKKRKSCRKRKKQLYNNLLTLMEFYLGDVNLSKDRFLAQRIQGKPFVYIDLSVFLTFNKVKALTQDVEDLANAIRESKILQLSEDKTQVCRKTPINRKENADECTLYVEQLGPQMDHEFLFKLFSRYGPVDYVSLPRFSHSGKFKGFAFVEFKNPQAAKRVLELFNTKGCRLSPHTAPEELLSIKNFETSNENKGDVDVKNEPKDINDQESSKPEDDLDKKDDMSINNFDTNKENKGDIDIKSGAIDMNDEESSKPDFDQKHDMTIMHSDKNKENKKDLDIKSELRDENEEESSQPEVNDVDKQLDESMDIESKNVMEKGIQEKSVKKGRKKRKHNEQNENLKLNNQVDGPKQRKKDNKKKLKNISNDKSLSDQSTAIVKKENELSDTDEKLLERKNKRKHVDEEMSSANNDESHEPAKKKMKSNVEDATNTVTKGKHKRGHRTLKSILRRRRKRRKIVKKTTAFSLGFKVLPKKEWKQLRNKYLNMQRDMMRTLKQKLSNSHSSETHQGSEEILNKLENACKSGTVLKVILEEPVTNVQVAKGDLRIHPEIRYVDVTEGSPVVYLRTSTPEVANSVLSAQHWPNVQLVQGEEESEYWNKIMMDREEYFKKSKPNQRGRTKLLKRAEKFHGKQINN</sequence>
<dbReference type="CDD" id="cd07323">
    <property type="entry name" value="LAM"/>
    <property type="match status" value="1"/>
</dbReference>
<dbReference type="InterPro" id="IPR036388">
    <property type="entry name" value="WH-like_DNA-bd_sf"/>
</dbReference>
<evidence type="ECO:0000259" key="10">
    <source>
        <dbReference type="PROSITE" id="PS50961"/>
    </source>
</evidence>
<evidence type="ECO:0000256" key="6">
    <source>
        <dbReference type="ARBA" id="ARBA00023242"/>
    </source>
</evidence>
<dbReference type="EMBL" id="GECZ01024768">
    <property type="protein sequence ID" value="JAS45001.1"/>
    <property type="molecule type" value="Transcribed_RNA"/>
</dbReference>
<feature type="domain" description="HTH La-type RNA-binding" evidence="10">
    <location>
        <begin position="39"/>
        <end position="130"/>
    </location>
</feature>
<comment type="subcellular location">
    <subcellularLocation>
        <location evidence="1">Nucleus</location>
    </subcellularLocation>
</comment>
<dbReference type="InterPro" id="IPR002344">
    <property type="entry name" value="Lupus_La"/>
</dbReference>
<dbReference type="GO" id="GO:0005634">
    <property type="term" value="C:nucleus"/>
    <property type="evidence" value="ECO:0007669"/>
    <property type="project" value="UniProtKB-SubCell"/>
</dbReference>
<dbReference type="GO" id="GO:0003723">
    <property type="term" value="F:RNA binding"/>
    <property type="evidence" value="ECO:0007669"/>
    <property type="project" value="UniProtKB-UniRule"/>
</dbReference>
<evidence type="ECO:0000259" key="11">
    <source>
        <dbReference type="PROSITE" id="PS51939"/>
    </source>
</evidence>
<dbReference type="PRINTS" id="PR00302">
    <property type="entry name" value="LUPUSLA"/>
</dbReference>
<dbReference type="InterPro" id="IPR045180">
    <property type="entry name" value="La_dom_prot"/>
</dbReference>
<dbReference type="SMART" id="SM00715">
    <property type="entry name" value="LA"/>
    <property type="match status" value="1"/>
</dbReference>
<dbReference type="Pfam" id="PF05383">
    <property type="entry name" value="La"/>
    <property type="match status" value="1"/>
</dbReference>
<dbReference type="SMART" id="SM00360">
    <property type="entry name" value="RRM"/>
    <property type="match status" value="1"/>
</dbReference>
<dbReference type="Gene3D" id="1.10.10.10">
    <property type="entry name" value="Winged helix-like DNA-binding domain superfamily/Winged helix DNA-binding domain"/>
    <property type="match status" value="1"/>
</dbReference>
<dbReference type="Pfam" id="PF08777">
    <property type="entry name" value="RRM_3"/>
    <property type="match status" value="1"/>
</dbReference>
<feature type="compositionally biased region" description="Basic and acidic residues" evidence="8">
    <location>
        <begin position="222"/>
        <end position="255"/>
    </location>
</feature>
<dbReference type="InterPro" id="IPR035979">
    <property type="entry name" value="RBD_domain_sf"/>
</dbReference>
<feature type="compositionally biased region" description="Basic residues" evidence="8">
    <location>
        <begin position="384"/>
        <end position="394"/>
    </location>
</feature>
<dbReference type="PANTHER" id="PTHR22792:SF62">
    <property type="entry name" value="LA-RELATED PROTEIN 7"/>
    <property type="match status" value="1"/>
</dbReference>
<dbReference type="InterPro" id="IPR006630">
    <property type="entry name" value="La_HTH"/>
</dbReference>
<reference evidence="12" key="1">
    <citation type="submission" date="2015-11" db="EMBL/GenBank/DDBJ databases">
        <title>De novo transcriptome assembly of four potential Pierce s Disease insect vectors from Arizona vineyards.</title>
        <authorList>
            <person name="Tassone E.E."/>
        </authorList>
    </citation>
    <scope>NUCLEOTIDE SEQUENCE</scope>
</reference>
<dbReference type="InterPro" id="IPR014886">
    <property type="entry name" value="La_xRRM"/>
</dbReference>
<dbReference type="SUPFAM" id="SSF54928">
    <property type="entry name" value="RNA-binding domain, RBD"/>
    <property type="match status" value="1"/>
</dbReference>
<dbReference type="PROSITE" id="PS50102">
    <property type="entry name" value="RRM"/>
    <property type="match status" value="1"/>
</dbReference>
<name>A0A1B6F4I5_9HEMI</name>
<dbReference type="InterPro" id="IPR012677">
    <property type="entry name" value="Nucleotide-bd_a/b_plait_sf"/>
</dbReference>
<keyword evidence="3 7" id="KW-0694">RNA-binding</keyword>
<evidence type="ECO:0000259" key="9">
    <source>
        <dbReference type="PROSITE" id="PS50102"/>
    </source>
</evidence>
<dbReference type="SUPFAM" id="SSF46785">
    <property type="entry name" value="Winged helix' DNA-binding domain"/>
    <property type="match status" value="1"/>
</dbReference>
<comment type="similarity">
    <text evidence="2">Belongs to the LARP7 family.</text>
</comment>
<feature type="compositionally biased region" description="Basic and acidic residues" evidence="8">
    <location>
        <begin position="262"/>
        <end position="272"/>
    </location>
</feature>
<dbReference type="GO" id="GO:1990904">
    <property type="term" value="C:ribonucleoprotein complex"/>
    <property type="evidence" value="ECO:0007669"/>
    <property type="project" value="UniProtKB-UniRule"/>
</dbReference>
<evidence type="ECO:0000256" key="7">
    <source>
        <dbReference type="PROSITE-ProRule" id="PRU00332"/>
    </source>
</evidence>
<evidence type="ECO:0000256" key="4">
    <source>
        <dbReference type="ARBA" id="ARBA00023015"/>
    </source>
</evidence>
<protein>
    <submittedName>
        <fullName evidence="12">Uncharacterized protein</fullName>
    </submittedName>
</protein>
<dbReference type="Gene3D" id="3.30.70.330">
    <property type="match status" value="2"/>
</dbReference>
<dbReference type="PANTHER" id="PTHR22792">
    <property type="entry name" value="LUPUS LA PROTEIN-RELATED"/>
    <property type="match status" value="1"/>
</dbReference>
<feature type="domain" description="XRRM" evidence="11">
    <location>
        <begin position="552"/>
        <end position="659"/>
    </location>
</feature>
<evidence type="ECO:0000256" key="5">
    <source>
        <dbReference type="ARBA" id="ARBA00023163"/>
    </source>
</evidence>